<reference evidence="9 10" key="1">
    <citation type="submission" date="2019-04" db="EMBL/GenBank/DDBJ databases">
        <title>An improved genome assembly and genetic linkage map for asparagus bean, Vigna unguiculata ssp. sesquipedialis.</title>
        <authorList>
            <person name="Xia Q."/>
            <person name="Zhang R."/>
            <person name="Dong Y."/>
        </authorList>
    </citation>
    <scope>NUCLEOTIDE SEQUENCE [LARGE SCALE GENOMIC DNA]</scope>
    <source>
        <tissue evidence="9">Leaf</tissue>
    </source>
</reference>
<evidence type="ECO:0000256" key="7">
    <source>
        <dbReference type="SAM" id="MobiDB-lite"/>
    </source>
</evidence>
<keyword evidence="10" id="KW-1185">Reference proteome</keyword>
<protein>
    <submittedName>
        <fullName evidence="9">Two-component response regulator ARR-B family</fullName>
    </submittedName>
</protein>
<keyword evidence="2" id="KW-0902">Two-component regulatory system</keyword>
<dbReference type="InterPro" id="IPR009057">
    <property type="entry name" value="Homeodomain-like_sf"/>
</dbReference>
<dbReference type="SUPFAM" id="SSF52172">
    <property type="entry name" value="CheY-like"/>
    <property type="match status" value="1"/>
</dbReference>
<dbReference type="AlphaFoldDB" id="A0A4D6LJW9"/>
<dbReference type="EMBL" id="CP039347">
    <property type="protein sequence ID" value="QCD89012.1"/>
    <property type="molecule type" value="Genomic_DNA"/>
</dbReference>
<gene>
    <name evidence="9" type="ORF">DEO72_LG3g3566</name>
</gene>
<evidence type="ECO:0000256" key="4">
    <source>
        <dbReference type="ARBA" id="ARBA00023163"/>
    </source>
</evidence>
<feature type="region of interest" description="Disordered" evidence="7">
    <location>
        <begin position="245"/>
        <end position="277"/>
    </location>
</feature>
<evidence type="ECO:0000256" key="5">
    <source>
        <dbReference type="ARBA" id="ARBA00023242"/>
    </source>
</evidence>
<dbReference type="InterPro" id="IPR006447">
    <property type="entry name" value="Myb_dom_plants"/>
</dbReference>
<dbReference type="Gene3D" id="3.40.50.2300">
    <property type="match status" value="1"/>
</dbReference>
<comment type="subcellular location">
    <subcellularLocation>
        <location evidence="1">Nucleus</location>
    </subcellularLocation>
</comment>
<evidence type="ECO:0000256" key="3">
    <source>
        <dbReference type="ARBA" id="ARBA00023015"/>
    </source>
</evidence>
<dbReference type="SUPFAM" id="SSF46689">
    <property type="entry name" value="Homeodomain-like"/>
    <property type="match status" value="1"/>
</dbReference>
<dbReference type="Gene3D" id="1.10.10.60">
    <property type="entry name" value="Homeodomain-like"/>
    <property type="match status" value="1"/>
</dbReference>
<dbReference type="GO" id="GO:0009736">
    <property type="term" value="P:cytokinin-activated signaling pathway"/>
    <property type="evidence" value="ECO:0007669"/>
    <property type="project" value="InterPro"/>
</dbReference>
<dbReference type="PANTHER" id="PTHR43874">
    <property type="entry name" value="TWO-COMPONENT RESPONSE REGULATOR"/>
    <property type="match status" value="1"/>
</dbReference>
<dbReference type="InterPro" id="IPR001789">
    <property type="entry name" value="Sig_transdc_resp-reg_receiver"/>
</dbReference>
<evidence type="ECO:0000313" key="10">
    <source>
        <dbReference type="Proteomes" id="UP000501690"/>
    </source>
</evidence>
<evidence type="ECO:0000259" key="8">
    <source>
        <dbReference type="PROSITE" id="PS50110"/>
    </source>
</evidence>
<dbReference type="InterPro" id="IPR011006">
    <property type="entry name" value="CheY-like_superfamily"/>
</dbReference>
<dbReference type="FunFam" id="1.10.10.60:FF:000007">
    <property type="entry name" value="Two-component response regulator"/>
    <property type="match status" value="1"/>
</dbReference>
<feature type="domain" description="Response regulatory" evidence="8">
    <location>
        <begin position="23"/>
        <end position="139"/>
    </location>
</feature>
<dbReference type="Pfam" id="PF00072">
    <property type="entry name" value="Response_reg"/>
    <property type="match status" value="1"/>
</dbReference>
<proteinExistence type="predicted"/>
<comment type="caution">
    <text evidence="6">Lacks conserved residue(s) required for the propagation of feature annotation.</text>
</comment>
<evidence type="ECO:0000256" key="6">
    <source>
        <dbReference type="PROSITE-ProRule" id="PRU00169"/>
    </source>
</evidence>
<keyword evidence="5" id="KW-0539">Nucleus</keyword>
<accession>A0A4D6LJW9</accession>
<dbReference type="GO" id="GO:0005634">
    <property type="term" value="C:nucleus"/>
    <property type="evidence" value="ECO:0007669"/>
    <property type="project" value="UniProtKB-SubCell"/>
</dbReference>
<dbReference type="InterPro" id="IPR045279">
    <property type="entry name" value="ARR-like"/>
</dbReference>
<dbReference type="GO" id="GO:0000160">
    <property type="term" value="P:phosphorelay signal transduction system"/>
    <property type="evidence" value="ECO:0007669"/>
    <property type="project" value="UniProtKB-KW"/>
</dbReference>
<evidence type="ECO:0000313" key="9">
    <source>
        <dbReference type="EMBL" id="QCD89012.1"/>
    </source>
</evidence>
<dbReference type="SMART" id="SM00448">
    <property type="entry name" value="REC"/>
    <property type="match status" value="1"/>
</dbReference>
<dbReference type="Proteomes" id="UP000501690">
    <property type="component" value="Linkage Group LG3"/>
</dbReference>
<dbReference type="GO" id="GO:0003677">
    <property type="term" value="F:DNA binding"/>
    <property type="evidence" value="ECO:0007669"/>
    <property type="project" value="InterPro"/>
</dbReference>
<evidence type="ECO:0000256" key="2">
    <source>
        <dbReference type="ARBA" id="ARBA00023012"/>
    </source>
</evidence>
<dbReference type="NCBIfam" id="TIGR01557">
    <property type="entry name" value="myb_SHAQKYF"/>
    <property type="match status" value="1"/>
</dbReference>
<keyword evidence="3" id="KW-0805">Transcription regulation</keyword>
<feature type="compositionally biased region" description="Polar residues" evidence="7">
    <location>
        <begin position="256"/>
        <end position="277"/>
    </location>
</feature>
<dbReference type="PANTHER" id="PTHR43874:SF206">
    <property type="entry name" value="RESPONSE REGULATOR RECEIVER DOMAIN PROTEIN"/>
    <property type="match status" value="1"/>
</dbReference>
<organism evidence="9 10">
    <name type="scientific">Vigna unguiculata</name>
    <name type="common">Cowpea</name>
    <dbReference type="NCBI Taxonomy" id="3917"/>
    <lineage>
        <taxon>Eukaryota</taxon>
        <taxon>Viridiplantae</taxon>
        <taxon>Streptophyta</taxon>
        <taxon>Embryophyta</taxon>
        <taxon>Tracheophyta</taxon>
        <taxon>Spermatophyta</taxon>
        <taxon>Magnoliopsida</taxon>
        <taxon>eudicotyledons</taxon>
        <taxon>Gunneridae</taxon>
        <taxon>Pentapetalae</taxon>
        <taxon>rosids</taxon>
        <taxon>fabids</taxon>
        <taxon>Fabales</taxon>
        <taxon>Fabaceae</taxon>
        <taxon>Papilionoideae</taxon>
        <taxon>50 kb inversion clade</taxon>
        <taxon>NPAAA clade</taxon>
        <taxon>indigoferoid/millettioid clade</taxon>
        <taxon>Phaseoleae</taxon>
        <taxon>Vigna</taxon>
    </lineage>
</organism>
<sequence>MANISSSAIHIQGTLLQVPSTITILAIDTDLTVLQFITKTCNQDGVQVLASSESLTTVNALKERKVCIDYILIEVDMPIMDGYEFLNFLKKEQINVPLILMSSNDSGASRVRALKLGAHDYWTKPLNEFQLKSLWKCTSEDPSQKDTGCLIRGISDNSDLASSMLRRSNNNFEEGHDVDESCNSPPAKKPRRVVWDEKLHGVFLNAIQKIGIENVVPKKILVAMNVPGLERGHVASHLQKYRNSLRQQKQKEQQQHNDMSFDSARQIQQHPQQNDMSLVSQIQIEQPQPQQNDMPLFPWRQIAHQQPQPQQHDMSLVSGTQIEQQQPPQNDMSWNTEPRMCAVERVHFQPCFATPMTNFHPGFIGNMEEEALAHDNPLARFGNIAITENFSKEQLVDNFHVEQALANDHHPFATFTNIANIQNSQLGTLDNDTSLVHNPTMLKINDMHHNQMYPLNFQPSSTIISGNPTFVSQNYNFGMNVDHGSHSIQQGGDNIGEAIVDQYSTGDSIYLPQFQNASLPSDTVRRFAGTDPI</sequence>
<name>A0A4D6LJW9_VIGUN</name>
<dbReference type="PROSITE" id="PS50110">
    <property type="entry name" value="RESPONSE_REGULATORY"/>
    <property type="match status" value="1"/>
</dbReference>
<evidence type="ECO:0000256" key="1">
    <source>
        <dbReference type="ARBA" id="ARBA00004123"/>
    </source>
</evidence>
<keyword evidence="4" id="KW-0804">Transcription</keyword>